<reference evidence="2" key="1">
    <citation type="submission" date="2019-03" db="EMBL/GenBank/DDBJ databases">
        <authorList>
            <person name="Hao L."/>
        </authorList>
    </citation>
    <scope>NUCLEOTIDE SEQUENCE</scope>
</reference>
<evidence type="ECO:0000256" key="1">
    <source>
        <dbReference type="SAM" id="Phobius"/>
    </source>
</evidence>
<feature type="transmembrane region" description="Helical" evidence="1">
    <location>
        <begin position="70"/>
        <end position="98"/>
    </location>
</feature>
<gene>
    <name evidence="2" type="ORF">SCFA_470006</name>
</gene>
<keyword evidence="1" id="KW-1133">Transmembrane helix</keyword>
<proteinExistence type="predicted"/>
<name>A0A485M1P7_9ZZZZ</name>
<keyword evidence="1" id="KW-0812">Transmembrane</keyword>
<organism evidence="2">
    <name type="scientific">anaerobic digester metagenome</name>
    <dbReference type="NCBI Taxonomy" id="1263854"/>
    <lineage>
        <taxon>unclassified sequences</taxon>
        <taxon>metagenomes</taxon>
        <taxon>ecological metagenomes</taxon>
    </lineage>
</organism>
<protein>
    <submittedName>
        <fullName evidence="2">Uncharacterized protein</fullName>
    </submittedName>
</protein>
<dbReference type="AlphaFoldDB" id="A0A485M1P7"/>
<sequence length="144" mass="14724">MCVPGRATGGMAAVNLGEEYVKAQIVQKHYRDTQGKERGLLVASRSFLAAGIIACLAGVAAAIATGSFLWLATGLVCVLAGGVLFLLFGALSEIIILLKKLLGLPVKGAVSGTQAGTVHLCSACGNLVWPDSEKCDSCGADFEA</sequence>
<accession>A0A485M1P7</accession>
<keyword evidence="1" id="KW-0472">Membrane</keyword>
<feature type="transmembrane region" description="Helical" evidence="1">
    <location>
        <begin position="46"/>
        <end position="64"/>
    </location>
</feature>
<dbReference type="EMBL" id="CAADRM010000111">
    <property type="protein sequence ID" value="VFU15970.1"/>
    <property type="molecule type" value="Genomic_DNA"/>
</dbReference>
<evidence type="ECO:0000313" key="2">
    <source>
        <dbReference type="EMBL" id="VFU15970.1"/>
    </source>
</evidence>